<proteinExistence type="predicted"/>
<dbReference type="AlphaFoldDB" id="A0A1G7PYM5"/>
<sequence>METNYNFQDIWKQKEVTAPDSKSIIKKANSYKKNQMLFSIFLSIQLLATIGVISWIWISLSHLYFFTKAGLMMILLALIFFSFLNLQKINILNKINPSLSNQDYLKKMKSLQQKQIYMQTTGLNIYFILLFLGMCFYMLEFVQRMTPFWGIIFFSTVLGWMFFVWFYIKPVRRKKQEQKMKEVIQSLESLERGFEE</sequence>
<keyword evidence="3" id="KW-1185">Reference proteome</keyword>
<evidence type="ECO:0000313" key="3">
    <source>
        <dbReference type="Proteomes" id="UP000199203"/>
    </source>
</evidence>
<organism evidence="2 3">
    <name type="scientific">Epilithonimonas hungarica</name>
    <dbReference type="NCBI Taxonomy" id="454006"/>
    <lineage>
        <taxon>Bacteria</taxon>
        <taxon>Pseudomonadati</taxon>
        <taxon>Bacteroidota</taxon>
        <taxon>Flavobacteriia</taxon>
        <taxon>Flavobacteriales</taxon>
        <taxon>Weeksellaceae</taxon>
        <taxon>Chryseobacterium group</taxon>
        <taxon>Epilithonimonas</taxon>
    </lineage>
</organism>
<feature type="transmembrane region" description="Helical" evidence="1">
    <location>
        <begin position="116"/>
        <end position="139"/>
    </location>
</feature>
<reference evidence="3" key="1">
    <citation type="submission" date="2016-10" db="EMBL/GenBank/DDBJ databases">
        <authorList>
            <person name="Varghese N."/>
            <person name="Submissions S."/>
        </authorList>
    </citation>
    <scope>NUCLEOTIDE SEQUENCE [LARGE SCALE GENOMIC DNA]</scope>
    <source>
        <strain evidence="3">DSM 19684</strain>
    </source>
</reference>
<dbReference type="RefSeq" id="WP_089873695.1">
    <property type="nucleotide sequence ID" value="NZ_FNBH01000002.1"/>
</dbReference>
<gene>
    <name evidence="2" type="ORF">SAMN05421825_2458</name>
</gene>
<accession>A0A1G7PYM5</accession>
<evidence type="ECO:0000256" key="1">
    <source>
        <dbReference type="SAM" id="Phobius"/>
    </source>
</evidence>
<dbReference type="EMBL" id="FNBH01000002">
    <property type="protein sequence ID" value="SDF91402.1"/>
    <property type="molecule type" value="Genomic_DNA"/>
</dbReference>
<protein>
    <submittedName>
        <fullName evidence="2">Uncharacterized protein</fullName>
    </submittedName>
</protein>
<dbReference type="STRING" id="454006.SAMN05421825_2458"/>
<feature type="transmembrane region" description="Helical" evidence="1">
    <location>
        <begin position="36"/>
        <end position="58"/>
    </location>
</feature>
<name>A0A1G7PYM5_9FLAO</name>
<feature type="transmembrane region" description="Helical" evidence="1">
    <location>
        <begin position="145"/>
        <end position="168"/>
    </location>
</feature>
<keyword evidence="1" id="KW-0472">Membrane</keyword>
<dbReference type="OrthoDB" id="795301at2"/>
<evidence type="ECO:0000313" key="2">
    <source>
        <dbReference type="EMBL" id="SDF91402.1"/>
    </source>
</evidence>
<keyword evidence="1" id="KW-0812">Transmembrane</keyword>
<feature type="transmembrane region" description="Helical" evidence="1">
    <location>
        <begin position="64"/>
        <end position="86"/>
    </location>
</feature>
<dbReference type="Proteomes" id="UP000199203">
    <property type="component" value="Unassembled WGS sequence"/>
</dbReference>
<keyword evidence="1" id="KW-1133">Transmembrane helix</keyword>